<proteinExistence type="predicted"/>
<dbReference type="AlphaFoldDB" id="A0A518ELE2"/>
<name>A0A518ELE2_9BACT</name>
<evidence type="ECO:0000313" key="2">
    <source>
        <dbReference type="Proteomes" id="UP000320390"/>
    </source>
</evidence>
<dbReference type="Proteomes" id="UP000320390">
    <property type="component" value="Chromosome"/>
</dbReference>
<protein>
    <submittedName>
        <fullName evidence="1">Uncharacterized protein</fullName>
    </submittedName>
</protein>
<sequence length="108" mass="12155">MDGDSLELVSGAEYARLCSDQRGVTYIAIPGEEAELAHHILFDGIIVGTRRIRPLVSRDGKGRRQFQIRIIVDTELLTSRTHFMGPDGMGPAHRFLEELHARLDTDRL</sequence>
<reference evidence="1 2" key="1">
    <citation type="submission" date="2019-02" db="EMBL/GenBank/DDBJ databases">
        <title>Deep-cultivation of Planctomycetes and their phenomic and genomic characterization uncovers novel biology.</title>
        <authorList>
            <person name="Wiegand S."/>
            <person name="Jogler M."/>
            <person name="Boedeker C."/>
            <person name="Pinto D."/>
            <person name="Vollmers J."/>
            <person name="Rivas-Marin E."/>
            <person name="Kohn T."/>
            <person name="Peeters S.H."/>
            <person name="Heuer A."/>
            <person name="Rast P."/>
            <person name="Oberbeckmann S."/>
            <person name="Bunk B."/>
            <person name="Jeske O."/>
            <person name="Meyerdierks A."/>
            <person name="Storesund J.E."/>
            <person name="Kallscheuer N."/>
            <person name="Luecker S."/>
            <person name="Lage O.M."/>
            <person name="Pohl T."/>
            <person name="Merkel B.J."/>
            <person name="Hornburger P."/>
            <person name="Mueller R.-W."/>
            <person name="Bruemmer F."/>
            <person name="Labrenz M."/>
            <person name="Spormann A.M."/>
            <person name="Op den Camp H."/>
            <person name="Overmann J."/>
            <person name="Amann R."/>
            <person name="Jetten M.S.M."/>
            <person name="Mascher T."/>
            <person name="Medema M.H."/>
            <person name="Devos D.P."/>
            <person name="Kaster A.-K."/>
            <person name="Ovreas L."/>
            <person name="Rohde M."/>
            <person name="Galperin M.Y."/>
            <person name="Jogler C."/>
        </authorList>
    </citation>
    <scope>NUCLEOTIDE SEQUENCE [LARGE SCALE GENOMIC DNA]</scope>
    <source>
        <strain evidence="1 2">Poly30</strain>
    </source>
</reference>
<keyword evidence="2" id="KW-1185">Reference proteome</keyword>
<dbReference type="EMBL" id="CP036434">
    <property type="protein sequence ID" value="QDV04871.1"/>
    <property type="molecule type" value="Genomic_DNA"/>
</dbReference>
<organism evidence="1 2">
    <name type="scientific">Saltatorellus ferox</name>
    <dbReference type="NCBI Taxonomy" id="2528018"/>
    <lineage>
        <taxon>Bacteria</taxon>
        <taxon>Pseudomonadati</taxon>
        <taxon>Planctomycetota</taxon>
        <taxon>Planctomycetia</taxon>
        <taxon>Planctomycetia incertae sedis</taxon>
        <taxon>Saltatorellus</taxon>
    </lineage>
</organism>
<gene>
    <name evidence="1" type="ORF">Poly30_03650</name>
</gene>
<evidence type="ECO:0000313" key="1">
    <source>
        <dbReference type="EMBL" id="QDV04871.1"/>
    </source>
</evidence>
<accession>A0A518ELE2</accession>